<evidence type="ECO:0000259" key="3">
    <source>
        <dbReference type="Pfam" id="PF12708"/>
    </source>
</evidence>
<dbReference type="PANTHER" id="PTHR33928">
    <property type="entry name" value="POLYGALACTURONASE QRT3"/>
    <property type="match status" value="1"/>
</dbReference>
<sequence>MKARFVFAVLIAACVTAEQPPERPSIQARQSCQGPSAGNPQTWWRAQIGHNGTTPYAADSTYQYYRTAVQYGADSSGKEDSSNAFNHAIDAWNRTGNTVTTMPAYIYVPPGTYLIKKPIQLLVSTFLIGDPLDPPTLVADPALASNPVIHGYDAHQGEASANKNFYMAVRNFKIDTTRIASNVAARAIEWSVSQGCSLTNVHISMPPSSGHIGITMDQGGSGMIIADCSFTGGAIGLQLANQQYMLKGLRFDGCNVGIFIQRSFVSTVQGCSFANCNYGVDMGAANSSGALSVVDSSVSRCTAGVNAHVSGNGQGSLVLDNFAVSEAVAVRSSSGSTLLRGSVPDGQVWVMGNTNPDGYQAGKTYPISRPPGLLVDGKYFTAPLPQYEKYDISQVVSVTEDPEHPVYGDNSHDDGPSINAILLKHANCKIVFFPQGIYRTNTTIHIPPGSRLVGEVFSAISGAGPHFSDPSNPQPIVQIGNPGDRGVAQLTDLLITVSAPLPGATLLQINMAGQDPDSVGIWTTVLRVGGTADALVTTACTSPDTKTCKAAFSLLHLTPSSSTYLEGVWGWVADHSLDDDPSRNNPPPQNIAVGRGALVESRAPTWLVGTSFEHCVLYQYALRGARNVYVAQHQSESPYWQGRGTRVPAPAPWEVEEGDGDPAFEGCDAEGDDGDMCRRAWGLYVSGVRDVVVHGSAMWSFFGGMDDGLWSDPQCALTGGICQTNMAYVEEARGMWWFSASSKAAENLVVDAGEGAGANGSVVVTSMRDNPGGWGAVVAAYLRNTGGDDGDGDGDGSQGDDSGVGGLVPGLGLIVTAFSIVSALMLFG</sequence>
<protein>
    <submittedName>
        <fullName evidence="4">Glucan 1,3-beta-glucosidase</fullName>
    </submittedName>
</protein>
<reference evidence="5" key="1">
    <citation type="journal article" date="2023" name="Mol. Phylogenet. Evol.">
        <title>Genome-scale phylogeny and comparative genomics of the fungal order Sordariales.</title>
        <authorList>
            <person name="Hensen N."/>
            <person name="Bonometti L."/>
            <person name="Westerberg I."/>
            <person name="Brannstrom I.O."/>
            <person name="Guillou S."/>
            <person name="Cros-Aarteil S."/>
            <person name="Calhoun S."/>
            <person name="Haridas S."/>
            <person name="Kuo A."/>
            <person name="Mondo S."/>
            <person name="Pangilinan J."/>
            <person name="Riley R."/>
            <person name="LaButti K."/>
            <person name="Andreopoulos B."/>
            <person name="Lipzen A."/>
            <person name="Chen C."/>
            <person name="Yan M."/>
            <person name="Daum C."/>
            <person name="Ng V."/>
            <person name="Clum A."/>
            <person name="Steindorff A."/>
            <person name="Ohm R.A."/>
            <person name="Martin F."/>
            <person name="Silar P."/>
            <person name="Natvig D.O."/>
            <person name="Lalanne C."/>
            <person name="Gautier V."/>
            <person name="Ament-Velasquez S.L."/>
            <person name="Kruys A."/>
            <person name="Hutchinson M.I."/>
            <person name="Powell A.J."/>
            <person name="Barry K."/>
            <person name="Miller A.N."/>
            <person name="Grigoriev I.V."/>
            <person name="Debuchy R."/>
            <person name="Gladieux P."/>
            <person name="Hiltunen Thoren M."/>
            <person name="Johannesson H."/>
        </authorList>
    </citation>
    <scope>NUCLEOTIDE SEQUENCE [LARGE SCALE GENOMIC DNA]</scope>
    <source>
        <strain evidence="5">CBS 284.82</strain>
    </source>
</reference>
<keyword evidence="1" id="KW-0812">Transmembrane</keyword>
<dbReference type="InterPro" id="IPR039279">
    <property type="entry name" value="QRT3-like"/>
</dbReference>
<accession>A0AAN6PJ07</accession>
<dbReference type="Pfam" id="PF12708">
    <property type="entry name" value="Pect-lyase_RHGA_epim"/>
    <property type="match status" value="1"/>
</dbReference>
<keyword evidence="2" id="KW-0732">Signal</keyword>
<dbReference type="PANTHER" id="PTHR33928:SF2">
    <property type="entry name" value="PECTATE LYASE SUPERFAMILY PROTEIN DOMAIN-CONTAINING PROTEIN-RELATED"/>
    <property type="match status" value="1"/>
</dbReference>
<dbReference type="InterPro" id="IPR011050">
    <property type="entry name" value="Pectin_lyase_fold/virulence"/>
</dbReference>
<feature type="signal peptide" evidence="2">
    <location>
        <begin position="1"/>
        <end position="17"/>
    </location>
</feature>
<gene>
    <name evidence="4" type="ORF">C8A01DRAFT_14507</name>
</gene>
<evidence type="ECO:0000256" key="2">
    <source>
        <dbReference type="SAM" id="SignalP"/>
    </source>
</evidence>
<dbReference type="GO" id="GO:0004650">
    <property type="term" value="F:polygalacturonase activity"/>
    <property type="evidence" value="ECO:0007669"/>
    <property type="project" value="InterPro"/>
</dbReference>
<name>A0AAN6PJ07_9PEZI</name>
<dbReference type="EMBL" id="MU854351">
    <property type="protein sequence ID" value="KAK4041771.1"/>
    <property type="molecule type" value="Genomic_DNA"/>
</dbReference>
<dbReference type="CDD" id="cd23668">
    <property type="entry name" value="GH55_beta13glucanase-like"/>
    <property type="match status" value="1"/>
</dbReference>
<dbReference type="InterPro" id="IPR024535">
    <property type="entry name" value="RHGA/B-epi-like_pectate_lyase"/>
</dbReference>
<organism evidence="4 5">
    <name type="scientific">Parachaetomium inaequale</name>
    <dbReference type="NCBI Taxonomy" id="2588326"/>
    <lineage>
        <taxon>Eukaryota</taxon>
        <taxon>Fungi</taxon>
        <taxon>Dikarya</taxon>
        <taxon>Ascomycota</taxon>
        <taxon>Pezizomycotina</taxon>
        <taxon>Sordariomycetes</taxon>
        <taxon>Sordariomycetidae</taxon>
        <taxon>Sordariales</taxon>
        <taxon>Chaetomiaceae</taxon>
        <taxon>Parachaetomium</taxon>
    </lineage>
</organism>
<comment type="caution">
    <text evidence="4">The sequence shown here is derived from an EMBL/GenBank/DDBJ whole genome shotgun (WGS) entry which is preliminary data.</text>
</comment>
<keyword evidence="1" id="KW-1133">Transmembrane helix</keyword>
<feature type="chain" id="PRO_5042929235" evidence="2">
    <location>
        <begin position="18"/>
        <end position="828"/>
    </location>
</feature>
<dbReference type="Proteomes" id="UP001303115">
    <property type="component" value="Unassembled WGS sequence"/>
</dbReference>
<dbReference type="SUPFAM" id="SSF51126">
    <property type="entry name" value="Pectin lyase-like"/>
    <property type="match status" value="2"/>
</dbReference>
<dbReference type="AlphaFoldDB" id="A0AAN6PJ07"/>
<dbReference type="FunFam" id="2.160.20.10:FF:000049">
    <property type="entry name" value="Putative exo-beta-1,3-glucanase"/>
    <property type="match status" value="1"/>
</dbReference>
<dbReference type="InterPro" id="IPR012334">
    <property type="entry name" value="Pectin_lyas_fold"/>
</dbReference>
<feature type="domain" description="Rhamnogalacturonase A/B/Epimerase-like pectate lyase" evidence="3">
    <location>
        <begin position="66"/>
        <end position="281"/>
    </location>
</feature>
<keyword evidence="1" id="KW-0472">Membrane</keyword>
<evidence type="ECO:0000256" key="1">
    <source>
        <dbReference type="SAM" id="Phobius"/>
    </source>
</evidence>
<dbReference type="Gene3D" id="2.160.20.10">
    <property type="entry name" value="Single-stranded right-handed beta-helix, Pectin lyase-like"/>
    <property type="match status" value="2"/>
</dbReference>
<evidence type="ECO:0000313" key="4">
    <source>
        <dbReference type="EMBL" id="KAK4041771.1"/>
    </source>
</evidence>
<keyword evidence="5" id="KW-1185">Reference proteome</keyword>
<evidence type="ECO:0000313" key="5">
    <source>
        <dbReference type="Proteomes" id="UP001303115"/>
    </source>
</evidence>
<proteinExistence type="predicted"/>
<feature type="transmembrane region" description="Helical" evidence="1">
    <location>
        <begin position="807"/>
        <end position="827"/>
    </location>
</feature>